<evidence type="ECO:0008006" key="3">
    <source>
        <dbReference type="Google" id="ProtNLM"/>
    </source>
</evidence>
<dbReference type="InterPro" id="IPR021335">
    <property type="entry name" value="DUF2948"/>
</dbReference>
<reference evidence="1 2" key="1">
    <citation type="submission" date="2020-08" db="EMBL/GenBank/DDBJ databases">
        <title>Genomic Encyclopedia of Type Strains, Phase IV (KMG-IV): sequencing the most valuable type-strain genomes for metagenomic binning, comparative biology and taxonomic classification.</title>
        <authorList>
            <person name="Goeker M."/>
        </authorList>
    </citation>
    <scope>NUCLEOTIDE SEQUENCE [LARGE SCALE GENOMIC DNA]</scope>
    <source>
        <strain evidence="1 2">DSM 24448</strain>
    </source>
</reference>
<organism evidence="1 2">
    <name type="scientific">Brevundimonas halotolerans</name>
    <dbReference type="NCBI Taxonomy" id="69670"/>
    <lineage>
        <taxon>Bacteria</taxon>
        <taxon>Pseudomonadati</taxon>
        <taxon>Pseudomonadota</taxon>
        <taxon>Alphaproteobacteria</taxon>
        <taxon>Caulobacterales</taxon>
        <taxon>Caulobacteraceae</taxon>
        <taxon>Brevundimonas</taxon>
    </lineage>
</organism>
<proteinExistence type="predicted"/>
<dbReference type="AlphaFoldDB" id="A0A7W9A3R2"/>
<protein>
    <recommendedName>
        <fullName evidence="3">DUF2948 family protein</fullName>
    </recommendedName>
</protein>
<name>A0A7W9A3R2_9CAUL</name>
<dbReference type="EMBL" id="JACIJB010000006">
    <property type="protein sequence ID" value="MBB5660912.1"/>
    <property type="molecule type" value="Genomic_DNA"/>
</dbReference>
<evidence type="ECO:0000313" key="1">
    <source>
        <dbReference type="EMBL" id="MBB5660912.1"/>
    </source>
</evidence>
<evidence type="ECO:0000313" key="2">
    <source>
        <dbReference type="Proteomes" id="UP000548978"/>
    </source>
</evidence>
<accession>A0A7W9A3R2</accession>
<dbReference type="RefSeq" id="WP_123287060.1">
    <property type="nucleotide sequence ID" value="NZ_JACIJB010000006.1"/>
</dbReference>
<keyword evidence="2" id="KW-1185">Reference proteome</keyword>
<sequence>MSTEPNALTPPQPDTPPEPLRLLAMDVEDLQFVSAALQDAILRPVDIVWERSSRQVTLTLSRFCWECGGTRVMAAMQFGDVIAVKSRQLPRGPEQALELLALHFEPSEAPSGQVYLMFAGGGDLRIDVECLDVVLADLSDRWPAREKPSHPDVDDAVEPA</sequence>
<gene>
    <name evidence="1" type="ORF">FHS65_001665</name>
</gene>
<dbReference type="Proteomes" id="UP000548978">
    <property type="component" value="Unassembled WGS sequence"/>
</dbReference>
<comment type="caution">
    <text evidence="1">The sequence shown here is derived from an EMBL/GenBank/DDBJ whole genome shotgun (WGS) entry which is preliminary data.</text>
</comment>
<dbReference type="OrthoDB" id="9806367at2"/>
<dbReference type="Pfam" id="PF11164">
    <property type="entry name" value="DUF2948"/>
    <property type="match status" value="1"/>
</dbReference>